<feature type="domain" description="Response regulatory" evidence="7">
    <location>
        <begin position="4"/>
        <end position="121"/>
    </location>
</feature>
<dbReference type="SUPFAM" id="SSF52172">
    <property type="entry name" value="CheY-like"/>
    <property type="match status" value="1"/>
</dbReference>
<dbReference type="GO" id="GO:0003677">
    <property type="term" value="F:DNA binding"/>
    <property type="evidence" value="ECO:0007669"/>
    <property type="project" value="UniProtKB-KW"/>
</dbReference>
<dbReference type="GO" id="GO:0006355">
    <property type="term" value="P:regulation of DNA-templated transcription"/>
    <property type="evidence" value="ECO:0007669"/>
    <property type="project" value="InterPro"/>
</dbReference>
<dbReference type="Proteomes" id="UP000003448">
    <property type="component" value="Unassembled WGS sequence"/>
</dbReference>
<dbReference type="SUPFAM" id="SSF46894">
    <property type="entry name" value="C-terminal effector domain of the bipartite response regulators"/>
    <property type="match status" value="1"/>
</dbReference>
<dbReference type="PROSITE" id="PS50110">
    <property type="entry name" value="RESPONSE_REGULATORY"/>
    <property type="match status" value="1"/>
</dbReference>
<dbReference type="Pfam" id="PF00196">
    <property type="entry name" value="GerE"/>
    <property type="match status" value="1"/>
</dbReference>
<proteinExistence type="predicted"/>
<keyword evidence="1 5" id="KW-0597">Phosphoprotein</keyword>
<dbReference type="InterPro" id="IPR039420">
    <property type="entry name" value="WalR-like"/>
</dbReference>
<reference evidence="8 9" key="1">
    <citation type="journal article" date="2012" name="J. Bacteriol.">
        <title>Genome Sequence of Micromonospora lupini Lupac 08, Isolated from Root Nodules of Lupinus angustifolius.</title>
        <authorList>
            <person name="Alonso-Vega P."/>
            <person name="Normand P."/>
            <person name="Bacigalupe R."/>
            <person name="Pujic P."/>
            <person name="Lajus A."/>
            <person name="Vallenet D."/>
            <person name="Carro L."/>
            <person name="Coll P."/>
            <person name="Trujillo M.E."/>
        </authorList>
    </citation>
    <scope>NUCLEOTIDE SEQUENCE [LARGE SCALE GENOMIC DNA]</scope>
    <source>
        <strain evidence="8 9">Lupac 08</strain>
    </source>
</reference>
<keyword evidence="4" id="KW-0804">Transcription</keyword>
<dbReference type="InterPro" id="IPR016032">
    <property type="entry name" value="Sig_transdc_resp-reg_C-effctor"/>
</dbReference>
<keyword evidence="9" id="KW-1185">Reference proteome</keyword>
<keyword evidence="3" id="KW-0238">DNA-binding</keyword>
<dbReference type="InterPro" id="IPR058245">
    <property type="entry name" value="NreC/VraR/RcsB-like_REC"/>
</dbReference>
<accession>I0L7H7</accession>
<dbReference type="CDD" id="cd06170">
    <property type="entry name" value="LuxR_C_like"/>
    <property type="match status" value="1"/>
</dbReference>
<evidence type="ECO:0000259" key="7">
    <source>
        <dbReference type="PROSITE" id="PS50110"/>
    </source>
</evidence>
<keyword evidence="2" id="KW-0805">Transcription regulation</keyword>
<dbReference type="EMBL" id="CAIE01000036">
    <property type="protein sequence ID" value="CCH19774.1"/>
    <property type="molecule type" value="Genomic_DNA"/>
</dbReference>
<dbReference type="InterPro" id="IPR001789">
    <property type="entry name" value="Sig_transdc_resp-reg_receiver"/>
</dbReference>
<dbReference type="STRING" id="1150864.MILUP08_44650"/>
<evidence type="ECO:0000256" key="2">
    <source>
        <dbReference type="ARBA" id="ARBA00023015"/>
    </source>
</evidence>
<dbReference type="PANTHER" id="PTHR43214">
    <property type="entry name" value="TWO-COMPONENT RESPONSE REGULATOR"/>
    <property type="match status" value="1"/>
</dbReference>
<evidence type="ECO:0000313" key="8">
    <source>
        <dbReference type="EMBL" id="CCH19774.1"/>
    </source>
</evidence>
<dbReference type="InterPro" id="IPR011006">
    <property type="entry name" value="CheY-like_superfamily"/>
</dbReference>
<dbReference type="AlphaFoldDB" id="I0L7H7"/>
<evidence type="ECO:0000256" key="5">
    <source>
        <dbReference type="PROSITE-ProRule" id="PRU00169"/>
    </source>
</evidence>
<dbReference type="eggNOG" id="COG2197">
    <property type="taxonomic scope" value="Bacteria"/>
</dbReference>
<dbReference type="PROSITE" id="PS00622">
    <property type="entry name" value="HTH_LUXR_1"/>
    <property type="match status" value="1"/>
</dbReference>
<evidence type="ECO:0000256" key="4">
    <source>
        <dbReference type="ARBA" id="ARBA00023163"/>
    </source>
</evidence>
<sequence length="215" mass="23275">MMTTVVIADDHDMVRHGFRMVLSTQPDLTVVGEASNGNAAWDLVRRLHPAVLLADIRMPGIDGLELVRRIAATSDLATKVIVVTTFNEDEYVTRALRDGASGFLLKTSAPGLLVEAVRAALVGSALISPEVTVRLLERLRAGRETLQPDPPLTPRERDVAKLVARGLSNDEIGATLHIAPGTIKTHVSHISMKLGNVTRVRIAAWAWESGLVSRL</sequence>
<dbReference type="Pfam" id="PF00072">
    <property type="entry name" value="Response_reg"/>
    <property type="match status" value="1"/>
</dbReference>
<dbReference type="PRINTS" id="PR00038">
    <property type="entry name" value="HTHLUXR"/>
</dbReference>
<dbReference type="PROSITE" id="PS50043">
    <property type="entry name" value="HTH_LUXR_2"/>
    <property type="match status" value="1"/>
</dbReference>
<dbReference type="SMART" id="SM00448">
    <property type="entry name" value="REC"/>
    <property type="match status" value="1"/>
</dbReference>
<evidence type="ECO:0000256" key="3">
    <source>
        <dbReference type="ARBA" id="ARBA00023125"/>
    </source>
</evidence>
<dbReference type="CDD" id="cd17535">
    <property type="entry name" value="REC_NarL-like"/>
    <property type="match status" value="1"/>
</dbReference>
<dbReference type="GO" id="GO:0000160">
    <property type="term" value="P:phosphorelay signal transduction system"/>
    <property type="evidence" value="ECO:0007669"/>
    <property type="project" value="InterPro"/>
</dbReference>
<feature type="domain" description="HTH luxR-type" evidence="6">
    <location>
        <begin position="145"/>
        <end position="210"/>
    </location>
</feature>
<dbReference type="PANTHER" id="PTHR43214:SF24">
    <property type="entry name" value="TRANSCRIPTIONAL REGULATORY PROTEIN NARL-RELATED"/>
    <property type="match status" value="1"/>
</dbReference>
<dbReference type="Gene3D" id="3.40.50.2300">
    <property type="match status" value="1"/>
</dbReference>
<gene>
    <name evidence="8" type="ORF">MILUP08_44650</name>
</gene>
<evidence type="ECO:0000313" key="9">
    <source>
        <dbReference type="Proteomes" id="UP000003448"/>
    </source>
</evidence>
<organism evidence="8 9">
    <name type="scientific">Micromonospora lupini str. Lupac 08</name>
    <dbReference type="NCBI Taxonomy" id="1150864"/>
    <lineage>
        <taxon>Bacteria</taxon>
        <taxon>Bacillati</taxon>
        <taxon>Actinomycetota</taxon>
        <taxon>Actinomycetes</taxon>
        <taxon>Micromonosporales</taxon>
        <taxon>Micromonosporaceae</taxon>
        <taxon>Micromonospora</taxon>
    </lineage>
</organism>
<name>I0L7H7_9ACTN</name>
<dbReference type="OrthoDB" id="9808843at2"/>
<evidence type="ECO:0000256" key="1">
    <source>
        <dbReference type="ARBA" id="ARBA00022553"/>
    </source>
</evidence>
<evidence type="ECO:0000259" key="6">
    <source>
        <dbReference type="PROSITE" id="PS50043"/>
    </source>
</evidence>
<protein>
    <submittedName>
        <fullName evidence="8">Putative two-component system response regulator</fullName>
    </submittedName>
</protein>
<dbReference type="SMART" id="SM00421">
    <property type="entry name" value="HTH_LUXR"/>
    <property type="match status" value="1"/>
</dbReference>
<feature type="modified residue" description="4-aspartylphosphate" evidence="5">
    <location>
        <position position="55"/>
    </location>
</feature>
<dbReference type="InterPro" id="IPR000792">
    <property type="entry name" value="Tscrpt_reg_LuxR_C"/>
</dbReference>